<feature type="domain" description="V-ATPase proteolipid subunit C-like" evidence="10">
    <location>
        <begin position="92"/>
        <end position="151"/>
    </location>
</feature>
<evidence type="ECO:0000256" key="5">
    <source>
        <dbReference type="ARBA" id="ARBA00022781"/>
    </source>
</evidence>
<dbReference type="PRINTS" id="PR00122">
    <property type="entry name" value="VACATPASE"/>
</dbReference>
<dbReference type="Gene3D" id="1.20.120.610">
    <property type="entry name" value="lithium bound rotor ring of v- atpase"/>
    <property type="match status" value="1"/>
</dbReference>
<keyword evidence="8 9" id="KW-0472">Membrane</keyword>
<organism evidence="11 12">
    <name type="scientific">Aduncisulcus paluster</name>
    <dbReference type="NCBI Taxonomy" id="2918883"/>
    <lineage>
        <taxon>Eukaryota</taxon>
        <taxon>Metamonada</taxon>
        <taxon>Carpediemonas-like organisms</taxon>
        <taxon>Aduncisulcus</taxon>
    </lineage>
</organism>
<dbReference type="InterPro" id="IPR000245">
    <property type="entry name" value="ATPase_proteolipid_csu"/>
</dbReference>
<feature type="domain" description="V-ATPase proteolipid subunit C-like" evidence="10">
    <location>
        <begin position="16"/>
        <end position="74"/>
    </location>
</feature>
<feature type="transmembrane region" description="Helical" evidence="9">
    <location>
        <begin position="129"/>
        <end position="151"/>
    </location>
</feature>
<evidence type="ECO:0000313" key="11">
    <source>
        <dbReference type="EMBL" id="GKT22022.1"/>
    </source>
</evidence>
<dbReference type="PANTHER" id="PTHR10263">
    <property type="entry name" value="V-TYPE PROTON ATPASE PROTEOLIPID SUBUNIT"/>
    <property type="match status" value="1"/>
</dbReference>
<gene>
    <name evidence="11" type="ORF">ADUPG1_012036</name>
</gene>
<comment type="similarity">
    <text evidence="2 9">Belongs to the V-ATPase proteolipid subunit family.</text>
</comment>
<evidence type="ECO:0000256" key="8">
    <source>
        <dbReference type="ARBA" id="ARBA00023136"/>
    </source>
</evidence>
<evidence type="ECO:0000259" key="10">
    <source>
        <dbReference type="Pfam" id="PF00137"/>
    </source>
</evidence>
<evidence type="ECO:0000256" key="4">
    <source>
        <dbReference type="ARBA" id="ARBA00022692"/>
    </source>
</evidence>
<evidence type="ECO:0000256" key="7">
    <source>
        <dbReference type="ARBA" id="ARBA00023065"/>
    </source>
</evidence>
<reference evidence="11" key="1">
    <citation type="submission" date="2022-03" db="EMBL/GenBank/DDBJ databases">
        <title>Draft genome sequence of Aduncisulcus paluster, a free-living microaerophilic Fornicata.</title>
        <authorList>
            <person name="Yuyama I."/>
            <person name="Kume K."/>
            <person name="Tamura T."/>
            <person name="Inagaki Y."/>
            <person name="Hashimoto T."/>
        </authorList>
    </citation>
    <scope>NUCLEOTIDE SEQUENCE</scope>
    <source>
        <strain evidence="11">NY0171</strain>
    </source>
</reference>
<keyword evidence="5 9" id="KW-0375">Hydrogen ion transport</keyword>
<dbReference type="InterPro" id="IPR011555">
    <property type="entry name" value="ATPase_proteolipid_su_C_euk"/>
</dbReference>
<proteinExistence type="inferred from homology"/>
<keyword evidence="7 9" id="KW-0406">Ion transport</keyword>
<evidence type="ECO:0000313" key="12">
    <source>
        <dbReference type="Proteomes" id="UP001057375"/>
    </source>
</evidence>
<keyword evidence="6 9" id="KW-1133">Transmembrane helix</keyword>
<feature type="transmembrane region" description="Helical" evidence="9">
    <location>
        <begin position="88"/>
        <end position="109"/>
    </location>
</feature>
<dbReference type="SUPFAM" id="SSF81333">
    <property type="entry name" value="F1F0 ATP synthase subunit C"/>
    <property type="match status" value="2"/>
</dbReference>
<dbReference type="NCBIfam" id="TIGR01100">
    <property type="entry name" value="V_ATP_synt_C"/>
    <property type="match status" value="1"/>
</dbReference>
<evidence type="ECO:0000256" key="6">
    <source>
        <dbReference type="ARBA" id="ARBA00022989"/>
    </source>
</evidence>
<evidence type="ECO:0000256" key="1">
    <source>
        <dbReference type="ARBA" id="ARBA00004141"/>
    </source>
</evidence>
<dbReference type="CDD" id="cd18176">
    <property type="entry name" value="ATP-synt_Vo_c_ATP6C_rpt2"/>
    <property type="match status" value="1"/>
</dbReference>
<keyword evidence="4 9" id="KW-0812">Transmembrane</keyword>
<keyword evidence="3 9" id="KW-0813">Transport</keyword>
<dbReference type="EMBL" id="BQXS01012363">
    <property type="protein sequence ID" value="GKT22022.1"/>
    <property type="molecule type" value="Genomic_DNA"/>
</dbReference>
<dbReference type="InterPro" id="IPR002379">
    <property type="entry name" value="ATPase_proteolipid_c-like_dom"/>
</dbReference>
<dbReference type="Proteomes" id="UP001057375">
    <property type="component" value="Unassembled WGS sequence"/>
</dbReference>
<dbReference type="InterPro" id="IPR035921">
    <property type="entry name" value="F/V-ATP_Csub_sf"/>
</dbReference>
<keyword evidence="9" id="KW-0926">Vacuole</keyword>
<accession>A0ABQ5K285</accession>
<evidence type="ECO:0000256" key="3">
    <source>
        <dbReference type="ARBA" id="ARBA00022448"/>
    </source>
</evidence>
<evidence type="ECO:0000256" key="9">
    <source>
        <dbReference type="RuleBase" id="RU363060"/>
    </source>
</evidence>
<comment type="caution">
    <text evidence="11">The sequence shown here is derived from an EMBL/GenBank/DDBJ whole genome shotgun (WGS) entry which is preliminary data.</text>
</comment>
<feature type="transmembrane region" description="Helical" evidence="9">
    <location>
        <begin position="12"/>
        <end position="33"/>
    </location>
</feature>
<sequence length="160" mass="16461">MDPDCEVASWFWGYAGVFFAMLFSCWGSAYGIAKAGVGVVSGGLMSPKQIIKLSLPVILAGVLGIFGLITSIIIVIKIDDTVYAYKNAYAHLAAGICTGVSSFAAGVAIGNAGEAGSRACAKNERLFTALLLCLVFGEALAIFGLLVSLILSVTQSAACP</sequence>
<keyword evidence="12" id="KW-1185">Reference proteome</keyword>
<evidence type="ECO:0000256" key="2">
    <source>
        <dbReference type="ARBA" id="ARBA00007296"/>
    </source>
</evidence>
<comment type="subcellular location">
    <subcellularLocation>
        <location evidence="1">Membrane</location>
        <topology evidence="1">Multi-pass membrane protein</topology>
    </subcellularLocation>
    <subcellularLocation>
        <location evidence="9">Vacuole membrane</location>
        <topology evidence="9">Multi-pass membrane protein</topology>
    </subcellularLocation>
</comment>
<name>A0ABQ5K285_9EUKA</name>
<dbReference type="Pfam" id="PF00137">
    <property type="entry name" value="ATP-synt_C"/>
    <property type="match status" value="2"/>
</dbReference>
<feature type="transmembrane region" description="Helical" evidence="9">
    <location>
        <begin position="53"/>
        <end position="76"/>
    </location>
</feature>
<protein>
    <recommendedName>
        <fullName evidence="9">V-type proton ATPase proteolipid subunit</fullName>
    </recommendedName>
</protein>